<evidence type="ECO:0000256" key="1">
    <source>
        <dbReference type="SAM" id="MobiDB-lite"/>
    </source>
</evidence>
<feature type="region of interest" description="Disordered" evidence="1">
    <location>
        <begin position="85"/>
        <end position="105"/>
    </location>
</feature>
<name>A0A4Y2PLT9_ARAVE</name>
<evidence type="ECO:0000313" key="2">
    <source>
        <dbReference type="EMBL" id="GBN52264.1"/>
    </source>
</evidence>
<evidence type="ECO:0000313" key="3">
    <source>
        <dbReference type="Proteomes" id="UP000499080"/>
    </source>
</evidence>
<dbReference type="Proteomes" id="UP000499080">
    <property type="component" value="Unassembled WGS sequence"/>
</dbReference>
<dbReference type="AlphaFoldDB" id="A0A4Y2PLT9"/>
<comment type="caution">
    <text evidence="2">The sequence shown here is derived from an EMBL/GenBank/DDBJ whole genome shotgun (WGS) entry which is preliminary data.</text>
</comment>
<keyword evidence="3" id="KW-1185">Reference proteome</keyword>
<proteinExistence type="predicted"/>
<feature type="compositionally biased region" description="Low complexity" evidence="1">
    <location>
        <begin position="93"/>
        <end position="105"/>
    </location>
</feature>
<protein>
    <recommendedName>
        <fullName evidence="4">Mos1 transposase HTH domain-containing protein</fullName>
    </recommendedName>
</protein>
<reference evidence="2 3" key="1">
    <citation type="journal article" date="2019" name="Sci. Rep.">
        <title>Orb-weaving spider Araneus ventricosus genome elucidates the spidroin gene catalogue.</title>
        <authorList>
            <person name="Kono N."/>
            <person name="Nakamura H."/>
            <person name="Ohtoshi R."/>
            <person name="Moran D.A.P."/>
            <person name="Shinohara A."/>
            <person name="Yoshida Y."/>
            <person name="Fujiwara M."/>
            <person name="Mori M."/>
            <person name="Tomita M."/>
            <person name="Arakawa K."/>
        </authorList>
    </citation>
    <scope>NUCLEOTIDE SEQUENCE [LARGE SCALE GENOMIC DNA]</scope>
</reference>
<dbReference type="EMBL" id="BGPR01011637">
    <property type="protein sequence ID" value="GBN52264.1"/>
    <property type="molecule type" value="Genomic_DNA"/>
</dbReference>
<feature type="region of interest" description="Disordered" evidence="1">
    <location>
        <begin position="1"/>
        <end position="30"/>
    </location>
</feature>
<sequence length="118" mass="12996">MTHALSAEEDSEAADRRARIQSSENQYGRKTWSQMEVRAVVRYESARGTSILDIHRILQSAYGEDVMSVNGSALLVKKGDVADVDVDGRPDRSSSSSLCLPTSPTRPLIAHNSTHFHL</sequence>
<evidence type="ECO:0008006" key="4">
    <source>
        <dbReference type="Google" id="ProtNLM"/>
    </source>
</evidence>
<organism evidence="2 3">
    <name type="scientific">Araneus ventricosus</name>
    <name type="common">Orbweaver spider</name>
    <name type="synonym">Epeira ventricosa</name>
    <dbReference type="NCBI Taxonomy" id="182803"/>
    <lineage>
        <taxon>Eukaryota</taxon>
        <taxon>Metazoa</taxon>
        <taxon>Ecdysozoa</taxon>
        <taxon>Arthropoda</taxon>
        <taxon>Chelicerata</taxon>
        <taxon>Arachnida</taxon>
        <taxon>Araneae</taxon>
        <taxon>Araneomorphae</taxon>
        <taxon>Entelegynae</taxon>
        <taxon>Araneoidea</taxon>
        <taxon>Araneidae</taxon>
        <taxon>Araneus</taxon>
    </lineage>
</organism>
<feature type="compositionally biased region" description="Polar residues" evidence="1">
    <location>
        <begin position="20"/>
        <end position="30"/>
    </location>
</feature>
<accession>A0A4Y2PLT9</accession>
<gene>
    <name evidence="2" type="ORF">AVEN_262139_1</name>
</gene>